<dbReference type="OrthoDB" id="446113at2759"/>
<dbReference type="EMBL" id="CP059271">
    <property type="protein sequence ID" value="QLQ80904.1"/>
    <property type="molecule type" value="Genomic_DNA"/>
</dbReference>
<dbReference type="GO" id="GO:0006376">
    <property type="term" value="P:mRNA splice site recognition"/>
    <property type="evidence" value="ECO:0007669"/>
    <property type="project" value="TreeGrafter"/>
</dbReference>
<feature type="domain" description="RRM" evidence="4">
    <location>
        <begin position="45"/>
        <end position="128"/>
    </location>
</feature>
<evidence type="ECO:0000256" key="3">
    <source>
        <dbReference type="PROSITE-ProRule" id="PRU00176"/>
    </source>
</evidence>
<sequence>MSYRNGPGGYYQQSNATFTGQNQRFMRMGANKVDQRQTVSHNRSTQLFMGDLDPSWDESTIREIWKSLGESNIEIKMMWNNRNGSRTNMGFCFIQFPSQGHASNALLKNGAQIPGYPSKTLRLNWSSSSHSNNQDSGEISVFVGDLAPNVTETDLFEAFIARYASTSHVKVVYDPITGVSKGYAFIKFGNREDQQRALQEMTGTFVKGRAIRVGSAGHQTQRNRGGIMMDNKSRKLTGTPSSTRYSKVNAISASQFMFPTQQIPTLNCFTDPNNSTIVLKGLSPSVSENELRASLQPFGQVVYVKMLANKRCGVAQYVDRIAAEAALRKLQGFRIRDSKITVSWSKPIRQMNEPSNQYQVHPALKEPTYGYIPPSSDRMLSSMPGKDLHPNGNNNDSETALLLGCSTFQYTQFPATASGIQNVFEQDPSETTTSGPRIIQDTDVFIDSALCSMERIEDGSNGYVFS</sequence>
<dbReference type="PROSITE" id="PS50102">
    <property type="entry name" value="RRM"/>
    <property type="match status" value="3"/>
</dbReference>
<dbReference type="PANTHER" id="PTHR47640:SF10">
    <property type="entry name" value="TRNA SELENOCYSTEINE 1-ASSOCIATED PROTEIN 1-RELATED"/>
    <property type="match status" value="1"/>
</dbReference>
<feature type="domain" description="RRM" evidence="4">
    <location>
        <begin position="139"/>
        <end position="218"/>
    </location>
</feature>
<dbReference type="CDD" id="cd12611">
    <property type="entry name" value="RRM1_NGR1_NAM8_like"/>
    <property type="match status" value="1"/>
</dbReference>
<gene>
    <name evidence="5" type="ORF">HG537_0E02590</name>
</gene>
<dbReference type="Pfam" id="PF00076">
    <property type="entry name" value="RRM_1"/>
    <property type="match status" value="3"/>
</dbReference>
<keyword evidence="2 3" id="KW-0694">RNA-binding</keyword>
<dbReference type="PANTHER" id="PTHR47640">
    <property type="entry name" value="TRNA SELENOCYSTEINE 1-ASSOCIATED PROTEIN 1-RELATED-RELATED"/>
    <property type="match status" value="1"/>
</dbReference>
<evidence type="ECO:0000313" key="5">
    <source>
        <dbReference type="EMBL" id="QLQ80904.1"/>
    </source>
</evidence>
<protein>
    <recommendedName>
        <fullName evidence="4">RRM domain-containing protein</fullName>
    </recommendedName>
</protein>
<dbReference type="AlphaFoldDB" id="A0A7H9HT54"/>
<evidence type="ECO:0000313" key="6">
    <source>
        <dbReference type="Proteomes" id="UP000510647"/>
    </source>
</evidence>
<keyword evidence="6" id="KW-1185">Reference proteome</keyword>
<evidence type="ECO:0000256" key="1">
    <source>
        <dbReference type="ARBA" id="ARBA00022737"/>
    </source>
</evidence>
<accession>A0A7H9HT54</accession>
<dbReference type="GO" id="GO:0005829">
    <property type="term" value="C:cytosol"/>
    <property type="evidence" value="ECO:0007669"/>
    <property type="project" value="TreeGrafter"/>
</dbReference>
<dbReference type="SUPFAM" id="SSF54928">
    <property type="entry name" value="RNA-binding domain, RBD"/>
    <property type="match status" value="3"/>
</dbReference>
<proteinExistence type="predicted"/>
<name>A0A7H9HT54_9SACH</name>
<dbReference type="Gene3D" id="3.30.70.330">
    <property type="match status" value="3"/>
</dbReference>
<evidence type="ECO:0000256" key="2">
    <source>
        <dbReference type="ARBA" id="ARBA00022884"/>
    </source>
</evidence>
<dbReference type="InterPro" id="IPR000504">
    <property type="entry name" value="RRM_dom"/>
</dbReference>
<reference evidence="5 6" key="1">
    <citation type="submission" date="2020-06" db="EMBL/GenBank/DDBJ databases">
        <title>The yeast mating-type switching endonuclease HO is a domesticated member of an unorthodox homing genetic element family.</title>
        <authorList>
            <person name="Coughlan A.Y."/>
            <person name="Lombardi L."/>
            <person name="Braun-Galleani S."/>
            <person name="Martos A.R."/>
            <person name="Galeote V."/>
            <person name="Bigey F."/>
            <person name="Dequin S."/>
            <person name="Byrne K.P."/>
            <person name="Wolfe K.H."/>
        </authorList>
    </citation>
    <scope>NUCLEOTIDE SEQUENCE [LARGE SCALE GENOMIC DNA]</scope>
    <source>
        <strain evidence="5 6">CBS2947</strain>
    </source>
</reference>
<dbReference type="GO" id="GO:0003729">
    <property type="term" value="F:mRNA binding"/>
    <property type="evidence" value="ECO:0007669"/>
    <property type="project" value="InterPro"/>
</dbReference>
<dbReference type="InterPro" id="IPR035979">
    <property type="entry name" value="RBD_domain_sf"/>
</dbReference>
<dbReference type="Proteomes" id="UP000510647">
    <property type="component" value="Chromosome 5"/>
</dbReference>
<keyword evidence="1" id="KW-0677">Repeat</keyword>
<evidence type="ECO:0000259" key="4">
    <source>
        <dbReference type="PROSITE" id="PS50102"/>
    </source>
</evidence>
<dbReference type="SMART" id="SM00360">
    <property type="entry name" value="RRM"/>
    <property type="match status" value="3"/>
</dbReference>
<organism evidence="5 6">
    <name type="scientific">Torulaspora globosa</name>
    <dbReference type="NCBI Taxonomy" id="48254"/>
    <lineage>
        <taxon>Eukaryota</taxon>
        <taxon>Fungi</taxon>
        <taxon>Dikarya</taxon>
        <taxon>Ascomycota</taxon>
        <taxon>Saccharomycotina</taxon>
        <taxon>Saccharomycetes</taxon>
        <taxon>Saccharomycetales</taxon>
        <taxon>Saccharomycetaceae</taxon>
        <taxon>Torulaspora</taxon>
    </lineage>
</organism>
<dbReference type="InterPro" id="IPR050825">
    <property type="entry name" value="RBM42_RBP45_47-like"/>
</dbReference>
<feature type="domain" description="RRM" evidence="4">
    <location>
        <begin position="275"/>
        <end position="347"/>
    </location>
</feature>
<dbReference type="InterPro" id="IPR012677">
    <property type="entry name" value="Nucleotide-bd_a/b_plait_sf"/>
</dbReference>